<dbReference type="STRING" id="1329250.WOSG25_040790"/>
<feature type="region of interest" description="Disordered" evidence="6">
    <location>
        <begin position="19"/>
        <end position="55"/>
    </location>
</feature>
<feature type="compositionally biased region" description="Polar residues" evidence="6">
    <location>
        <begin position="29"/>
        <end position="40"/>
    </location>
</feature>
<evidence type="ECO:0000256" key="2">
    <source>
        <dbReference type="ARBA" id="ARBA00023210"/>
    </source>
</evidence>
<dbReference type="InterPro" id="IPR038594">
    <property type="entry name" value="SepF-like_sf"/>
</dbReference>
<dbReference type="EMBL" id="DF820487">
    <property type="protein sequence ID" value="GAK30639.1"/>
    <property type="molecule type" value="Genomic_DNA"/>
</dbReference>
<keyword evidence="3 5" id="KW-0131">Cell cycle</keyword>
<keyword evidence="5" id="KW-0963">Cytoplasm</keyword>
<proteinExistence type="inferred from homology"/>
<organism evidence="7 8">
    <name type="scientific">Weissella oryzae (strain DSM 25784 / JCM 18191 / LMG 30913 / SG25)</name>
    <dbReference type="NCBI Taxonomy" id="1329250"/>
    <lineage>
        <taxon>Bacteria</taxon>
        <taxon>Bacillati</taxon>
        <taxon>Bacillota</taxon>
        <taxon>Bacilli</taxon>
        <taxon>Lactobacillales</taxon>
        <taxon>Lactobacillaceae</taxon>
        <taxon>Weissella</taxon>
    </lineage>
</organism>
<dbReference type="GO" id="GO:0000917">
    <property type="term" value="P:division septum assembly"/>
    <property type="evidence" value="ECO:0007669"/>
    <property type="project" value="UniProtKB-KW"/>
</dbReference>
<dbReference type="Proteomes" id="UP000030643">
    <property type="component" value="Unassembled WGS sequence"/>
</dbReference>
<gene>
    <name evidence="5 7" type="primary">sepF</name>
    <name evidence="7" type="ORF">WOSG25_040790</name>
</gene>
<dbReference type="GO" id="GO:0005737">
    <property type="term" value="C:cytoplasm"/>
    <property type="evidence" value="ECO:0007669"/>
    <property type="project" value="UniProtKB-SubCell"/>
</dbReference>
<dbReference type="GO" id="GO:0043093">
    <property type="term" value="P:FtsZ-dependent cytokinesis"/>
    <property type="evidence" value="ECO:0007669"/>
    <property type="project" value="UniProtKB-UniRule"/>
</dbReference>
<evidence type="ECO:0000256" key="3">
    <source>
        <dbReference type="ARBA" id="ARBA00023306"/>
    </source>
</evidence>
<dbReference type="RefSeq" id="WP_027698732.1">
    <property type="nucleotide sequence ID" value="NZ_DF820487.1"/>
</dbReference>
<dbReference type="InterPro" id="IPR007561">
    <property type="entry name" value="Cell_div_SepF/SepF-rel"/>
</dbReference>
<evidence type="ECO:0000256" key="1">
    <source>
        <dbReference type="ARBA" id="ARBA00022618"/>
    </source>
</evidence>
<feature type="compositionally biased region" description="Low complexity" evidence="6">
    <location>
        <begin position="41"/>
        <end position="55"/>
    </location>
</feature>
<comment type="subcellular location">
    <subcellularLocation>
        <location evidence="5">Cytoplasm</location>
    </subcellularLocation>
    <text evidence="5">Localizes to the division site, in a FtsZ-dependent manner.</text>
</comment>
<dbReference type="Pfam" id="PF04472">
    <property type="entry name" value="SepF"/>
    <property type="match status" value="1"/>
</dbReference>
<comment type="function">
    <text evidence="4 5">Cell division protein that is part of the divisome complex and is recruited early to the Z-ring. Probably stimulates Z-ring formation, perhaps through the cross-linking of FtsZ protofilaments. Its function overlaps with FtsA.</text>
</comment>
<evidence type="ECO:0000313" key="7">
    <source>
        <dbReference type="EMBL" id="GAK30639.1"/>
    </source>
</evidence>
<evidence type="ECO:0000256" key="4">
    <source>
        <dbReference type="ARBA" id="ARBA00044936"/>
    </source>
</evidence>
<evidence type="ECO:0000256" key="6">
    <source>
        <dbReference type="SAM" id="MobiDB-lite"/>
    </source>
</evidence>
<dbReference type="InterPro" id="IPR023052">
    <property type="entry name" value="Cell_div_SepF"/>
</dbReference>
<sequence length="153" mass="16824">MAFSFKNLFGVDEYYEENENQSEEFVDEGTSTDNNTNPNVANASATRPAASRRPNVLNMDGQREAASKIALYEPRIFSDAKAIVQQVLAGEAVIVNFASIDETQARRIIDFMSGAAEAVEGDVTRIGERIFLFTPKSFKISGAVSQNLTQQFS</sequence>
<evidence type="ECO:0000256" key="5">
    <source>
        <dbReference type="HAMAP-Rule" id="MF_01197"/>
    </source>
</evidence>
<protein>
    <recommendedName>
        <fullName evidence="5">Cell division protein SepF</fullName>
    </recommendedName>
</protein>
<reference evidence="8" key="1">
    <citation type="journal article" date="2014" name="Genome Announc.">
        <title>Draft genome sequence of Weissella oryzae SG25T, isolated from fermented rice grains.</title>
        <authorList>
            <person name="Tanizawa Y."/>
            <person name="Fujisawa T."/>
            <person name="Mochizuki T."/>
            <person name="Kaminuma E."/>
            <person name="Suzuki Y."/>
            <person name="Nakamura Y."/>
            <person name="Tohno M."/>
        </authorList>
    </citation>
    <scope>NUCLEOTIDE SEQUENCE [LARGE SCALE GENOMIC DNA]</scope>
    <source>
        <strain evidence="8">DSM 25784 / JCM 18191 / LMG 30913 / SG25</strain>
    </source>
</reference>
<dbReference type="Gene3D" id="3.30.110.150">
    <property type="entry name" value="SepF-like protein"/>
    <property type="match status" value="1"/>
</dbReference>
<comment type="similarity">
    <text evidence="5">Belongs to the SepF family.</text>
</comment>
<keyword evidence="8" id="KW-1185">Reference proteome</keyword>
<keyword evidence="2 5" id="KW-0717">Septation</keyword>
<dbReference type="HAMAP" id="MF_01197">
    <property type="entry name" value="SepF"/>
    <property type="match status" value="1"/>
</dbReference>
<keyword evidence="1 5" id="KW-0132">Cell division</keyword>
<evidence type="ECO:0000313" key="8">
    <source>
        <dbReference type="Proteomes" id="UP000030643"/>
    </source>
</evidence>
<name>A0A069CT45_WEIOS</name>
<comment type="subunit">
    <text evidence="5">Homodimer. Interacts with FtsZ.</text>
</comment>
<dbReference type="PANTHER" id="PTHR35798">
    <property type="entry name" value="CELL DIVISION PROTEIN SEPF"/>
    <property type="match status" value="1"/>
</dbReference>
<dbReference type="AlphaFoldDB" id="A0A069CT45"/>
<dbReference type="OrthoDB" id="9815206at2"/>
<accession>A0A069CT45</accession>
<dbReference type="eggNOG" id="COG1799">
    <property type="taxonomic scope" value="Bacteria"/>
</dbReference>
<dbReference type="PANTHER" id="PTHR35798:SF1">
    <property type="entry name" value="CELL DIVISION PROTEIN SEPF"/>
    <property type="match status" value="1"/>
</dbReference>